<evidence type="ECO:0000256" key="6">
    <source>
        <dbReference type="SAM" id="MobiDB-lite"/>
    </source>
</evidence>
<evidence type="ECO:0000256" key="4">
    <source>
        <dbReference type="ARBA" id="ARBA00023125"/>
    </source>
</evidence>
<dbReference type="InterPro" id="IPR015424">
    <property type="entry name" value="PyrdxlP-dep_Trfase"/>
</dbReference>
<dbReference type="SMART" id="SM00345">
    <property type="entry name" value="HTH_GNTR"/>
    <property type="match status" value="1"/>
</dbReference>
<comment type="caution">
    <text evidence="8">The sequence shown here is derived from an EMBL/GenBank/DDBJ whole genome shotgun (WGS) entry which is preliminary data.</text>
</comment>
<keyword evidence="2" id="KW-0663">Pyridoxal phosphate</keyword>
<dbReference type="Pfam" id="PF00155">
    <property type="entry name" value="Aminotran_1_2"/>
    <property type="match status" value="1"/>
</dbReference>
<keyword evidence="8" id="KW-0808">Transferase</keyword>
<feature type="region of interest" description="Disordered" evidence="6">
    <location>
        <begin position="113"/>
        <end position="143"/>
    </location>
</feature>
<keyword evidence="5" id="KW-0804">Transcription</keyword>
<reference evidence="8 9" key="1">
    <citation type="submission" date="2019-06" db="EMBL/GenBank/DDBJ databases">
        <title>Sequencing the genomes of 1000 actinobacteria strains.</title>
        <authorList>
            <person name="Klenk H.-P."/>
        </authorList>
    </citation>
    <scope>NUCLEOTIDE SEQUENCE [LARGE SCALE GENOMIC DNA]</scope>
    <source>
        <strain evidence="8 9">DSM 45015</strain>
    </source>
</reference>
<dbReference type="InterPro" id="IPR004839">
    <property type="entry name" value="Aminotransferase_I/II_large"/>
</dbReference>
<dbReference type="CDD" id="cd07377">
    <property type="entry name" value="WHTH_GntR"/>
    <property type="match status" value="1"/>
</dbReference>
<proteinExistence type="inferred from homology"/>
<dbReference type="Proteomes" id="UP000317422">
    <property type="component" value="Unassembled WGS sequence"/>
</dbReference>
<dbReference type="PANTHER" id="PTHR46577">
    <property type="entry name" value="HTH-TYPE TRANSCRIPTIONAL REGULATORY PROTEIN GABR"/>
    <property type="match status" value="1"/>
</dbReference>
<name>A0A543N9F2_9ACTN</name>
<evidence type="ECO:0000256" key="5">
    <source>
        <dbReference type="ARBA" id="ARBA00023163"/>
    </source>
</evidence>
<comment type="similarity">
    <text evidence="1">In the C-terminal section; belongs to the class-I pyridoxal-phosphate-dependent aminotransferase family.</text>
</comment>
<dbReference type="PROSITE" id="PS50949">
    <property type="entry name" value="HTH_GNTR"/>
    <property type="match status" value="1"/>
</dbReference>
<keyword evidence="9" id="KW-1185">Reference proteome</keyword>
<dbReference type="EMBL" id="VFQC01000002">
    <property type="protein sequence ID" value="TQN28465.1"/>
    <property type="molecule type" value="Genomic_DNA"/>
</dbReference>
<dbReference type="SUPFAM" id="SSF46785">
    <property type="entry name" value="Winged helix' DNA-binding domain"/>
    <property type="match status" value="1"/>
</dbReference>
<dbReference type="SUPFAM" id="SSF53383">
    <property type="entry name" value="PLP-dependent transferases"/>
    <property type="match status" value="1"/>
</dbReference>
<dbReference type="AlphaFoldDB" id="A0A543N9F2"/>
<dbReference type="RefSeq" id="WP_246062438.1">
    <property type="nucleotide sequence ID" value="NZ_VFQC01000002.1"/>
</dbReference>
<organism evidence="8 9">
    <name type="scientific">Haloactinospora alba</name>
    <dbReference type="NCBI Taxonomy" id="405555"/>
    <lineage>
        <taxon>Bacteria</taxon>
        <taxon>Bacillati</taxon>
        <taxon>Actinomycetota</taxon>
        <taxon>Actinomycetes</taxon>
        <taxon>Streptosporangiales</taxon>
        <taxon>Nocardiopsidaceae</taxon>
        <taxon>Haloactinospora</taxon>
    </lineage>
</organism>
<evidence type="ECO:0000313" key="9">
    <source>
        <dbReference type="Proteomes" id="UP000317422"/>
    </source>
</evidence>
<feature type="region of interest" description="Disordered" evidence="6">
    <location>
        <begin position="19"/>
        <end position="40"/>
    </location>
</feature>
<dbReference type="InterPro" id="IPR051446">
    <property type="entry name" value="HTH_trans_reg/aminotransferase"/>
</dbReference>
<dbReference type="CDD" id="cd00609">
    <property type="entry name" value="AAT_like"/>
    <property type="match status" value="1"/>
</dbReference>
<dbReference type="GO" id="GO:0003700">
    <property type="term" value="F:DNA-binding transcription factor activity"/>
    <property type="evidence" value="ECO:0007669"/>
    <property type="project" value="InterPro"/>
</dbReference>
<dbReference type="InterPro" id="IPR015421">
    <property type="entry name" value="PyrdxlP-dep_Trfase_major"/>
</dbReference>
<dbReference type="PRINTS" id="PR00035">
    <property type="entry name" value="HTHGNTR"/>
</dbReference>
<evidence type="ECO:0000313" key="8">
    <source>
        <dbReference type="EMBL" id="TQN28465.1"/>
    </source>
</evidence>
<feature type="domain" description="HTH gntR-type" evidence="7">
    <location>
        <begin position="49"/>
        <end position="117"/>
    </location>
</feature>
<dbReference type="GO" id="GO:0008483">
    <property type="term" value="F:transaminase activity"/>
    <property type="evidence" value="ECO:0007669"/>
    <property type="project" value="UniProtKB-KW"/>
</dbReference>
<accession>A0A543N9F2</accession>
<evidence type="ECO:0000256" key="3">
    <source>
        <dbReference type="ARBA" id="ARBA00023015"/>
    </source>
</evidence>
<gene>
    <name evidence="8" type="ORF">FHX37_3810</name>
</gene>
<dbReference type="Gene3D" id="3.40.640.10">
    <property type="entry name" value="Type I PLP-dependent aspartate aminotransferase-like (Major domain)"/>
    <property type="match status" value="1"/>
</dbReference>
<keyword evidence="3" id="KW-0805">Transcription regulation</keyword>
<dbReference type="PANTHER" id="PTHR46577:SF1">
    <property type="entry name" value="HTH-TYPE TRANSCRIPTIONAL REGULATORY PROTEIN GABR"/>
    <property type="match status" value="1"/>
</dbReference>
<sequence>MSMTVDPEPTGNMVHSHFGFMGQTGGGGREPRSDDGTGSDLHLDLSGGGSLRARLMRALREAVISGRLAPGTRLPSYRALAADLGIARNTVADAYAELVEEGWLTARRGAGTRVAQRAAPLEPERPPRTAPTGRRPAHDLLPSSPDAAAFPRSAWAASARRALENAPTEAFGVGDPRGRGELRRALTGYLARTRGVRTSADRVVVCSGLAHALQLLRAALGGTVAVESYGLAFHRDLLTGEGSGTVPVTVDECGARVGELSGTEAEAVLLTPAHQFPLGGPLRPERRAAVVDWARTTGGVVFEDDYDGEFRYDRQPVGAVQGLDPEHVVYLGSTSKSLSPALRLGWMVLPGWLVDRVLAVKGSRETSTGVVDQLTLADFVERGGYDRHLRRMRRVYRRRRDQLVSVLAERAPHVGVSGISAGLHAVLDLPPGTEDAALRAASRQRLALEPLTAYRHPDSVAPRREGLVIGYGTPPEHSYPGALEALCRSLPAAP</sequence>
<keyword evidence="8" id="KW-0032">Aminotransferase</keyword>
<dbReference type="Gene3D" id="1.10.10.10">
    <property type="entry name" value="Winged helix-like DNA-binding domain superfamily/Winged helix DNA-binding domain"/>
    <property type="match status" value="1"/>
</dbReference>
<dbReference type="Pfam" id="PF00392">
    <property type="entry name" value="GntR"/>
    <property type="match status" value="1"/>
</dbReference>
<evidence type="ECO:0000259" key="7">
    <source>
        <dbReference type="PROSITE" id="PS50949"/>
    </source>
</evidence>
<dbReference type="InterPro" id="IPR036388">
    <property type="entry name" value="WH-like_DNA-bd_sf"/>
</dbReference>
<dbReference type="GO" id="GO:0030170">
    <property type="term" value="F:pyridoxal phosphate binding"/>
    <property type="evidence" value="ECO:0007669"/>
    <property type="project" value="InterPro"/>
</dbReference>
<keyword evidence="4" id="KW-0238">DNA-binding</keyword>
<dbReference type="InterPro" id="IPR000524">
    <property type="entry name" value="Tscrpt_reg_HTH_GntR"/>
</dbReference>
<dbReference type="InterPro" id="IPR036390">
    <property type="entry name" value="WH_DNA-bd_sf"/>
</dbReference>
<evidence type="ECO:0000256" key="1">
    <source>
        <dbReference type="ARBA" id="ARBA00005384"/>
    </source>
</evidence>
<dbReference type="GO" id="GO:0003677">
    <property type="term" value="F:DNA binding"/>
    <property type="evidence" value="ECO:0007669"/>
    <property type="project" value="UniProtKB-KW"/>
</dbReference>
<protein>
    <submittedName>
        <fullName evidence="8">GntR family transcriptional regulator/MocR family aminotransferase</fullName>
    </submittedName>
</protein>
<evidence type="ECO:0000256" key="2">
    <source>
        <dbReference type="ARBA" id="ARBA00022898"/>
    </source>
</evidence>